<organism evidence="1">
    <name type="scientific">Timema cristinae</name>
    <name type="common">Walking stick</name>
    <dbReference type="NCBI Taxonomy" id="61476"/>
    <lineage>
        <taxon>Eukaryota</taxon>
        <taxon>Metazoa</taxon>
        <taxon>Ecdysozoa</taxon>
        <taxon>Arthropoda</taxon>
        <taxon>Hexapoda</taxon>
        <taxon>Insecta</taxon>
        <taxon>Pterygota</taxon>
        <taxon>Neoptera</taxon>
        <taxon>Polyneoptera</taxon>
        <taxon>Phasmatodea</taxon>
        <taxon>Timematodea</taxon>
        <taxon>Timematoidea</taxon>
        <taxon>Timematidae</taxon>
        <taxon>Timema</taxon>
    </lineage>
</organism>
<dbReference type="AlphaFoldDB" id="A0A7R9D3E7"/>
<evidence type="ECO:0000313" key="1">
    <source>
        <dbReference type="EMBL" id="CAD7406432.1"/>
    </source>
</evidence>
<dbReference type="EMBL" id="OC319835">
    <property type="protein sequence ID" value="CAD7406432.1"/>
    <property type="molecule type" value="Genomic_DNA"/>
</dbReference>
<sequence length="74" mass="8918">MVSSLQILFAKREVEPGLRAHRLKKLKGKRASPIHVLKFRWTHIKTDHRKILQETKKNHNFFLWVFTEELRNAN</sequence>
<name>A0A7R9D3E7_TIMCR</name>
<proteinExistence type="predicted"/>
<accession>A0A7R9D3E7</accession>
<reference evidence="1" key="1">
    <citation type="submission" date="2020-11" db="EMBL/GenBank/DDBJ databases">
        <authorList>
            <person name="Tran Van P."/>
        </authorList>
    </citation>
    <scope>NUCLEOTIDE SEQUENCE</scope>
</reference>
<gene>
    <name evidence="1" type="ORF">TCEB3V08_LOCUS8526</name>
</gene>
<protein>
    <submittedName>
        <fullName evidence="1">Uncharacterized protein</fullName>
    </submittedName>
</protein>